<reference evidence="1" key="1">
    <citation type="journal article" date="2014" name="Int. J. Syst. Evol. Microbiol.">
        <title>Complete genome sequence of Corynebacterium casei LMG S-19264T (=DSM 44701T), isolated from a smear-ripened cheese.</title>
        <authorList>
            <consortium name="US DOE Joint Genome Institute (JGI-PGF)"/>
            <person name="Walter F."/>
            <person name="Albersmeier A."/>
            <person name="Kalinowski J."/>
            <person name="Ruckert C."/>
        </authorList>
    </citation>
    <scope>NUCLEOTIDE SEQUENCE</scope>
    <source>
        <strain evidence="1">CGMCC 1.15493</strain>
    </source>
</reference>
<dbReference type="EMBL" id="BMJJ01000009">
    <property type="protein sequence ID" value="GGD30654.1"/>
    <property type="molecule type" value="Genomic_DNA"/>
</dbReference>
<accession>A0A916Y4P4</accession>
<evidence type="ECO:0000313" key="1">
    <source>
        <dbReference type="EMBL" id="GGD30654.1"/>
    </source>
</evidence>
<comment type="caution">
    <text evidence="1">The sequence shown here is derived from an EMBL/GenBank/DDBJ whole genome shotgun (WGS) entry which is preliminary data.</text>
</comment>
<dbReference type="Proteomes" id="UP000613160">
    <property type="component" value="Unassembled WGS sequence"/>
</dbReference>
<protein>
    <submittedName>
        <fullName evidence="1">Uncharacterized protein</fullName>
    </submittedName>
</protein>
<reference evidence="1" key="2">
    <citation type="submission" date="2020-09" db="EMBL/GenBank/DDBJ databases">
        <authorList>
            <person name="Sun Q."/>
            <person name="Zhou Y."/>
        </authorList>
    </citation>
    <scope>NUCLEOTIDE SEQUENCE</scope>
    <source>
        <strain evidence="1">CGMCC 1.15493</strain>
    </source>
</reference>
<evidence type="ECO:0000313" key="2">
    <source>
        <dbReference type="Proteomes" id="UP000613160"/>
    </source>
</evidence>
<dbReference type="AlphaFoldDB" id="A0A916Y4P4"/>
<gene>
    <name evidence="1" type="ORF">GCM10011335_37140</name>
</gene>
<name>A0A916Y4P4_9HYPH</name>
<proteinExistence type="predicted"/>
<keyword evidence="2" id="KW-1185">Reference proteome</keyword>
<sequence>MLKHVLAVSPEWRAVLRKLRGASWLWVAVLDALRPSKVQSVRACPAIPEFYWNDCGPMPWAILKDYRGKWHVLPNYVQSAIYRGEMFYRVREETAEEWCDRQW</sequence>
<organism evidence="1 2">
    <name type="scientific">Aureimonas glaciei</name>
    <dbReference type="NCBI Taxonomy" id="1776957"/>
    <lineage>
        <taxon>Bacteria</taxon>
        <taxon>Pseudomonadati</taxon>
        <taxon>Pseudomonadota</taxon>
        <taxon>Alphaproteobacteria</taxon>
        <taxon>Hyphomicrobiales</taxon>
        <taxon>Aurantimonadaceae</taxon>
        <taxon>Aureimonas</taxon>
    </lineage>
</organism>